<gene>
    <name evidence="2" type="ORF">LSINAPIS_LOCUS2903</name>
</gene>
<evidence type="ECO:0008006" key="4">
    <source>
        <dbReference type="Google" id="ProtNLM"/>
    </source>
</evidence>
<name>A0A5E4PXE6_9NEOP</name>
<sequence>MKSLSLIFVLAAFICFTLSSPIDNDVVQDPPAVGGPVKMVELYSESRRLYCDLLMCHNTCRALRYTIGRCNINNVCASASAAT</sequence>
<organism evidence="2 3">
    <name type="scientific">Leptidea sinapis</name>
    <dbReference type="NCBI Taxonomy" id="189913"/>
    <lineage>
        <taxon>Eukaryota</taxon>
        <taxon>Metazoa</taxon>
        <taxon>Ecdysozoa</taxon>
        <taxon>Arthropoda</taxon>
        <taxon>Hexapoda</taxon>
        <taxon>Insecta</taxon>
        <taxon>Pterygota</taxon>
        <taxon>Neoptera</taxon>
        <taxon>Endopterygota</taxon>
        <taxon>Lepidoptera</taxon>
        <taxon>Glossata</taxon>
        <taxon>Ditrysia</taxon>
        <taxon>Papilionoidea</taxon>
        <taxon>Pieridae</taxon>
        <taxon>Dismorphiinae</taxon>
        <taxon>Leptidea</taxon>
    </lineage>
</organism>
<dbReference type="Proteomes" id="UP000324832">
    <property type="component" value="Unassembled WGS sequence"/>
</dbReference>
<feature type="chain" id="PRO_5022972994" description="Invertebrate defensins family profile domain-containing protein" evidence="1">
    <location>
        <begin position="20"/>
        <end position="83"/>
    </location>
</feature>
<keyword evidence="3" id="KW-1185">Reference proteome</keyword>
<proteinExistence type="predicted"/>
<reference evidence="2 3" key="1">
    <citation type="submission" date="2017-07" db="EMBL/GenBank/DDBJ databases">
        <authorList>
            <person name="Talla V."/>
            <person name="Backstrom N."/>
        </authorList>
    </citation>
    <scope>NUCLEOTIDE SEQUENCE [LARGE SCALE GENOMIC DNA]</scope>
</reference>
<evidence type="ECO:0000313" key="3">
    <source>
        <dbReference type="Proteomes" id="UP000324832"/>
    </source>
</evidence>
<protein>
    <recommendedName>
        <fullName evidence="4">Invertebrate defensins family profile domain-containing protein</fullName>
    </recommendedName>
</protein>
<dbReference type="EMBL" id="FZQP02000659">
    <property type="protein sequence ID" value="VVC89864.1"/>
    <property type="molecule type" value="Genomic_DNA"/>
</dbReference>
<evidence type="ECO:0000256" key="1">
    <source>
        <dbReference type="SAM" id="SignalP"/>
    </source>
</evidence>
<evidence type="ECO:0000313" key="2">
    <source>
        <dbReference type="EMBL" id="VVC89864.1"/>
    </source>
</evidence>
<accession>A0A5E4PXE6</accession>
<keyword evidence="1" id="KW-0732">Signal</keyword>
<feature type="signal peptide" evidence="1">
    <location>
        <begin position="1"/>
        <end position="19"/>
    </location>
</feature>
<dbReference type="AlphaFoldDB" id="A0A5E4PXE6"/>